<keyword evidence="6" id="KW-1185">Reference proteome</keyword>
<dbReference type="InterPro" id="IPR008978">
    <property type="entry name" value="HSP20-like_chaperone"/>
</dbReference>
<dbReference type="PANTHER" id="PTHR45640:SF26">
    <property type="entry name" value="RE23625P"/>
    <property type="match status" value="1"/>
</dbReference>
<evidence type="ECO:0000256" key="3">
    <source>
        <dbReference type="SAM" id="MobiDB-lite"/>
    </source>
</evidence>
<proteinExistence type="inferred from homology"/>
<dbReference type="PRINTS" id="PR00299">
    <property type="entry name" value="ACRYSTALLIN"/>
</dbReference>
<gene>
    <name evidence="5" type="ORF">PLOB_00000892</name>
</gene>
<dbReference type="PANTHER" id="PTHR45640">
    <property type="entry name" value="HEAT SHOCK PROTEIN HSP-12.2-RELATED"/>
    <property type="match status" value="1"/>
</dbReference>
<dbReference type="InterPro" id="IPR001436">
    <property type="entry name" value="Alpha-crystallin/sHSP_animal"/>
</dbReference>
<feature type="domain" description="SHSP" evidence="4">
    <location>
        <begin position="74"/>
        <end position="180"/>
    </location>
</feature>
<feature type="compositionally biased region" description="Basic and acidic residues" evidence="3">
    <location>
        <begin position="182"/>
        <end position="212"/>
    </location>
</feature>
<dbReference type="SUPFAM" id="SSF49764">
    <property type="entry name" value="HSP20-like chaperones"/>
    <property type="match status" value="1"/>
</dbReference>
<dbReference type="PROSITE" id="PS01031">
    <property type="entry name" value="SHSP"/>
    <property type="match status" value="1"/>
</dbReference>
<evidence type="ECO:0000256" key="1">
    <source>
        <dbReference type="PROSITE-ProRule" id="PRU00285"/>
    </source>
</evidence>
<evidence type="ECO:0000313" key="6">
    <source>
        <dbReference type="Proteomes" id="UP001159405"/>
    </source>
</evidence>
<name>A0ABN8N4J0_9CNID</name>
<dbReference type="Pfam" id="PF00011">
    <property type="entry name" value="HSP20"/>
    <property type="match status" value="1"/>
</dbReference>
<dbReference type="CDD" id="cd06526">
    <property type="entry name" value="metazoan_ACD"/>
    <property type="match status" value="1"/>
</dbReference>
<comment type="caution">
    <text evidence="5">The sequence shown here is derived from an EMBL/GenBank/DDBJ whole genome shotgun (WGS) entry which is preliminary data.</text>
</comment>
<feature type="region of interest" description="Disordered" evidence="3">
    <location>
        <begin position="171"/>
        <end position="226"/>
    </location>
</feature>
<evidence type="ECO:0000256" key="2">
    <source>
        <dbReference type="RuleBase" id="RU003616"/>
    </source>
</evidence>
<dbReference type="InterPro" id="IPR002068">
    <property type="entry name" value="A-crystallin/Hsp20_dom"/>
</dbReference>
<evidence type="ECO:0000259" key="4">
    <source>
        <dbReference type="PROSITE" id="PS01031"/>
    </source>
</evidence>
<reference evidence="5 6" key="1">
    <citation type="submission" date="2022-05" db="EMBL/GenBank/DDBJ databases">
        <authorList>
            <consortium name="Genoscope - CEA"/>
            <person name="William W."/>
        </authorList>
    </citation>
    <scope>NUCLEOTIDE SEQUENCE [LARGE SCALE GENOMIC DNA]</scope>
</reference>
<evidence type="ECO:0000313" key="5">
    <source>
        <dbReference type="EMBL" id="CAH3042360.1"/>
    </source>
</evidence>
<comment type="similarity">
    <text evidence="1 2">Belongs to the small heat shock protein (HSP20) family.</text>
</comment>
<dbReference type="EMBL" id="CALNXK010000010">
    <property type="protein sequence ID" value="CAH3042360.1"/>
    <property type="molecule type" value="Genomic_DNA"/>
</dbReference>
<dbReference type="Gene3D" id="2.60.40.790">
    <property type="match status" value="1"/>
</dbReference>
<organism evidence="5 6">
    <name type="scientific">Porites lobata</name>
    <dbReference type="NCBI Taxonomy" id="104759"/>
    <lineage>
        <taxon>Eukaryota</taxon>
        <taxon>Metazoa</taxon>
        <taxon>Cnidaria</taxon>
        <taxon>Anthozoa</taxon>
        <taxon>Hexacorallia</taxon>
        <taxon>Scleractinia</taxon>
        <taxon>Fungiina</taxon>
        <taxon>Poritidae</taxon>
        <taxon>Porites</taxon>
    </lineage>
</organism>
<dbReference type="Proteomes" id="UP001159405">
    <property type="component" value="Unassembled WGS sequence"/>
</dbReference>
<sequence length="226" mass="26159">MLAITSFFSLILLIGTSNLTYGSLLIDYPFDDLGLWHRRSIFDLIDWDPFDDDPLELDFFHDLSFPRIQWARSNQHMRNPTPLVKRNDKQNYQLAIDVKGFEPKDLSIKLIGRDLLVVGEHTCERKQTRACFRRRFCWRRTLPDDVDNSSLKAALTESNVLEIEAKKSKGSESKIPITVRGRPGDQGKHNTNNHLEHAQTIRQGESEKKEEEATVEIVPDEIEIKQ</sequence>
<accession>A0ABN8N4J0</accession>
<protein>
    <recommendedName>
        <fullName evidence="4">SHSP domain-containing protein</fullName>
    </recommendedName>
</protein>